<dbReference type="Gene3D" id="3.30.559.10">
    <property type="entry name" value="Chloramphenicol acetyltransferase-like domain"/>
    <property type="match status" value="1"/>
</dbReference>
<evidence type="ECO:0000256" key="3">
    <source>
        <dbReference type="ARBA" id="ARBA00023194"/>
    </source>
</evidence>
<dbReference type="Pfam" id="PF13193">
    <property type="entry name" value="AMP-binding_C"/>
    <property type="match status" value="1"/>
</dbReference>
<evidence type="ECO:0000259" key="7">
    <source>
        <dbReference type="Pfam" id="PF13193"/>
    </source>
</evidence>
<dbReference type="Proteomes" id="UP000812277">
    <property type="component" value="Unassembled WGS sequence"/>
</dbReference>
<dbReference type="InterPro" id="IPR020845">
    <property type="entry name" value="AMP-binding_CS"/>
</dbReference>
<feature type="domain" description="Condensation" evidence="6">
    <location>
        <begin position="6"/>
        <end position="322"/>
    </location>
</feature>
<accession>A0ABS7DDL8</accession>
<feature type="domain" description="AMP-binding enzyme C-terminal" evidence="7">
    <location>
        <begin position="742"/>
        <end position="801"/>
    </location>
</feature>
<name>A0ABS7DDL8_9BACL</name>
<dbReference type="PANTHER" id="PTHR45527:SF1">
    <property type="entry name" value="FATTY ACID SYNTHASE"/>
    <property type="match status" value="1"/>
</dbReference>
<evidence type="ECO:0000256" key="2">
    <source>
        <dbReference type="ARBA" id="ARBA00022737"/>
    </source>
</evidence>
<protein>
    <submittedName>
        <fullName evidence="8">Amino acid adenylation domain-containing protein</fullName>
    </submittedName>
</protein>
<dbReference type="NCBIfam" id="TIGR01733">
    <property type="entry name" value="AA-adenyl-dom"/>
    <property type="match status" value="1"/>
</dbReference>
<comment type="caution">
    <text evidence="8">The sequence shown here is derived from an EMBL/GenBank/DDBJ whole genome shotgun (WGS) entry which is preliminary data.</text>
</comment>
<dbReference type="CDD" id="cd19531">
    <property type="entry name" value="LCL_NRPS-like"/>
    <property type="match status" value="1"/>
</dbReference>
<comment type="similarity">
    <text evidence="1">Belongs to the ATP-dependent AMP-binding enzyme family.</text>
</comment>
<sequence>VKLAEEGKRLFMYDMHHIISDGVSMQVLVEEFARLYGGEELPVLRIQYKDYAVWQRERLSGEELKRQETYWLERFGGELPVLELPTDDARPAVQRFEGESIGFDLPLEVEARVRQIASQTGATLYMVLLAAYATLLSKYSGQEDIIIGTPVAGRPHADLEQVIGMFVGTLALRNEVKKEATFLEQVAEVKRRTLEAFEHADYPLEELVEKLDLERDMSRNPLFDTMFAMQNMTEAEASYGGGLKMTPYGGGEEAAKFDLTLQASEMEGRLVFQLQYRTSLYRRASMERLAGHFVQLLTEATSKPEERIGELSLLSEEECERLAAFNGTEAPYPKEQTIHSLFEEQVKRAPERTALVYGEERLSYAELNARSNRLARRLRKQGVRADELVGIALERSTEMIVAILAVLKAGGAYVPIDPSYPEERIRYTLEDAGAKLVLTQTDVAEKFAGITESVLVLERRLLEEGDGTDLPERAGAEHLAYVIYTSGSTGRPKGVMIEHGSIANALQWRKAEYGLSEKDRVLQLFSYAFDGFLTSCFTPLLSGSEVVFLTEEASKDPAAVKEAVKEYGVTHFIVVPALYAAILARAEAGELKTVKRITLAGEAVTAKLVSESQRLAPETELINEYGPTENSVVTSFNRGLEKQESQAIGRPIANVHVYILDRNGCLQPIGVAGELCIAGAGLARGYLNRPELTEEKFVQHPNGERLYRTGDLARWLPDGNLDYLGRIDEQVKIRGYRIELGEIEAVLQRHEQVKEAVVIARQDKGADSYLCAYVVGHGKLEAAELRRYVGSQLPSYMVPAFF</sequence>
<feature type="non-terminal residue" evidence="8">
    <location>
        <position position="802"/>
    </location>
</feature>
<dbReference type="Pfam" id="PF00668">
    <property type="entry name" value="Condensation"/>
    <property type="match status" value="1"/>
</dbReference>
<dbReference type="Gene3D" id="3.30.559.30">
    <property type="entry name" value="Nonribosomal peptide synthetase, condensation domain"/>
    <property type="match status" value="1"/>
</dbReference>
<evidence type="ECO:0000256" key="4">
    <source>
        <dbReference type="ARBA" id="ARBA00023268"/>
    </source>
</evidence>
<dbReference type="InterPro" id="IPR023213">
    <property type="entry name" value="CAT-like_dom_sf"/>
</dbReference>
<dbReference type="Gene3D" id="3.40.50.980">
    <property type="match status" value="2"/>
</dbReference>
<dbReference type="RefSeq" id="WP_219875230.1">
    <property type="nucleotide sequence ID" value="NZ_JAHZIJ010000043.1"/>
</dbReference>
<dbReference type="Pfam" id="PF00501">
    <property type="entry name" value="AMP-binding"/>
    <property type="match status" value="1"/>
</dbReference>
<feature type="domain" description="AMP-dependent synthetase/ligase" evidence="5">
    <location>
        <begin position="342"/>
        <end position="687"/>
    </location>
</feature>
<gene>
    <name evidence="8" type="ORF">K0T92_24370</name>
</gene>
<dbReference type="InterPro" id="IPR045851">
    <property type="entry name" value="AMP-bd_C_sf"/>
</dbReference>
<keyword evidence="2" id="KW-0677">Repeat</keyword>
<evidence type="ECO:0000259" key="5">
    <source>
        <dbReference type="Pfam" id="PF00501"/>
    </source>
</evidence>
<dbReference type="CDD" id="cd05930">
    <property type="entry name" value="A_NRPS"/>
    <property type="match status" value="1"/>
</dbReference>
<dbReference type="PANTHER" id="PTHR45527">
    <property type="entry name" value="NONRIBOSOMAL PEPTIDE SYNTHETASE"/>
    <property type="match status" value="1"/>
</dbReference>
<organism evidence="8 9">
    <name type="scientific">Paenibacillus oenotherae</name>
    <dbReference type="NCBI Taxonomy" id="1435645"/>
    <lineage>
        <taxon>Bacteria</taxon>
        <taxon>Bacillati</taxon>
        <taxon>Bacillota</taxon>
        <taxon>Bacilli</taxon>
        <taxon>Bacillales</taxon>
        <taxon>Paenibacillaceae</taxon>
        <taxon>Paenibacillus</taxon>
    </lineage>
</organism>
<keyword evidence="3" id="KW-0045">Antibiotic biosynthesis</keyword>
<dbReference type="Gene3D" id="2.30.38.10">
    <property type="entry name" value="Luciferase, Domain 3"/>
    <property type="match status" value="1"/>
</dbReference>
<evidence type="ECO:0000259" key="6">
    <source>
        <dbReference type="Pfam" id="PF00668"/>
    </source>
</evidence>
<reference evidence="8 9" key="1">
    <citation type="submission" date="2021-07" db="EMBL/GenBank/DDBJ databases">
        <title>Paenibacillus radiodurans sp. nov., isolated from the southeastern edge of Tengger Desert.</title>
        <authorList>
            <person name="Zhang G."/>
        </authorList>
    </citation>
    <scope>NUCLEOTIDE SEQUENCE [LARGE SCALE GENOMIC DNA]</scope>
    <source>
        <strain evidence="8 9">DT7-4</strain>
    </source>
</reference>
<dbReference type="InterPro" id="IPR010071">
    <property type="entry name" value="AA_adenyl_dom"/>
</dbReference>
<dbReference type="InterPro" id="IPR025110">
    <property type="entry name" value="AMP-bd_C"/>
</dbReference>
<dbReference type="PROSITE" id="PS00455">
    <property type="entry name" value="AMP_BINDING"/>
    <property type="match status" value="1"/>
</dbReference>
<dbReference type="InterPro" id="IPR001242">
    <property type="entry name" value="Condensation_dom"/>
</dbReference>
<keyword evidence="9" id="KW-1185">Reference proteome</keyword>
<evidence type="ECO:0000313" key="9">
    <source>
        <dbReference type="Proteomes" id="UP000812277"/>
    </source>
</evidence>
<keyword evidence="4" id="KW-0511">Multifunctional enzyme</keyword>
<dbReference type="InterPro" id="IPR020459">
    <property type="entry name" value="AMP-binding"/>
</dbReference>
<proteinExistence type="inferred from homology"/>
<feature type="non-terminal residue" evidence="8">
    <location>
        <position position="1"/>
    </location>
</feature>
<dbReference type="SUPFAM" id="SSF56801">
    <property type="entry name" value="Acetyl-CoA synthetase-like"/>
    <property type="match status" value="1"/>
</dbReference>
<dbReference type="EMBL" id="JAHZIJ010000043">
    <property type="protein sequence ID" value="MBW7477849.1"/>
    <property type="molecule type" value="Genomic_DNA"/>
</dbReference>
<dbReference type="InterPro" id="IPR000873">
    <property type="entry name" value="AMP-dep_synth/lig_dom"/>
</dbReference>
<dbReference type="SUPFAM" id="SSF52777">
    <property type="entry name" value="CoA-dependent acyltransferases"/>
    <property type="match status" value="2"/>
</dbReference>
<dbReference type="PRINTS" id="PR00154">
    <property type="entry name" value="AMPBINDING"/>
</dbReference>
<evidence type="ECO:0000313" key="8">
    <source>
        <dbReference type="EMBL" id="MBW7477849.1"/>
    </source>
</evidence>
<dbReference type="Gene3D" id="3.30.300.30">
    <property type="match status" value="1"/>
</dbReference>
<evidence type="ECO:0000256" key="1">
    <source>
        <dbReference type="ARBA" id="ARBA00006432"/>
    </source>
</evidence>